<sequence length="110" mass="12477">MVQRLSRTLKESIQAIGFAGKSWVIVVLEDSFTYRTKCNRVPNKASEELMFGRAVQAKLKAAHLSVPNDDPDHVEHGDRHQAAYPKSAAPIRPETFVRHKRPCVENVRQN</sequence>
<gene>
    <name evidence="2" type="ORF">FGIG_01943</name>
</gene>
<evidence type="ECO:0000256" key="1">
    <source>
        <dbReference type="SAM" id="MobiDB-lite"/>
    </source>
</evidence>
<proteinExistence type="predicted"/>
<protein>
    <submittedName>
        <fullName evidence="2">Uncharacterized protein</fullName>
    </submittedName>
</protein>
<reference evidence="2 3" key="1">
    <citation type="submission" date="2019-04" db="EMBL/GenBank/DDBJ databases">
        <title>Annotation for the trematode Fasciola gigantica.</title>
        <authorList>
            <person name="Choi Y.-J."/>
        </authorList>
    </citation>
    <scope>NUCLEOTIDE SEQUENCE [LARGE SCALE GENOMIC DNA]</scope>
    <source>
        <strain evidence="2">Uganda_cow_1</strain>
    </source>
</reference>
<name>A0A504YHB7_FASGI</name>
<evidence type="ECO:0000313" key="2">
    <source>
        <dbReference type="EMBL" id="TPP59629.1"/>
    </source>
</evidence>
<feature type="region of interest" description="Disordered" evidence="1">
    <location>
        <begin position="67"/>
        <end position="91"/>
    </location>
</feature>
<comment type="caution">
    <text evidence="2">The sequence shown here is derived from an EMBL/GenBank/DDBJ whole genome shotgun (WGS) entry which is preliminary data.</text>
</comment>
<accession>A0A504YHB7</accession>
<dbReference type="AlphaFoldDB" id="A0A504YHB7"/>
<organism evidence="2 3">
    <name type="scientific">Fasciola gigantica</name>
    <name type="common">Giant liver fluke</name>
    <dbReference type="NCBI Taxonomy" id="46835"/>
    <lineage>
        <taxon>Eukaryota</taxon>
        <taxon>Metazoa</taxon>
        <taxon>Spiralia</taxon>
        <taxon>Lophotrochozoa</taxon>
        <taxon>Platyhelminthes</taxon>
        <taxon>Trematoda</taxon>
        <taxon>Digenea</taxon>
        <taxon>Plagiorchiida</taxon>
        <taxon>Echinostomata</taxon>
        <taxon>Echinostomatoidea</taxon>
        <taxon>Fasciolidae</taxon>
        <taxon>Fasciola</taxon>
    </lineage>
</organism>
<keyword evidence="3" id="KW-1185">Reference proteome</keyword>
<feature type="compositionally biased region" description="Basic and acidic residues" evidence="1">
    <location>
        <begin position="70"/>
        <end position="81"/>
    </location>
</feature>
<dbReference type="Proteomes" id="UP000316759">
    <property type="component" value="Unassembled WGS sequence"/>
</dbReference>
<evidence type="ECO:0000313" key="3">
    <source>
        <dbReference type="Proteomes" id="UP000316759"/>
    </source>
</evidence>
<dbReference type="EMBL" id="SUNJ01010463">
    <property type="protein sequence ID" value="TPP59629.1"/>
    <property type="molecule type" value="Genomic_DNA"/>
</dbReference>